<dbReference type="Pfam" id="PF11251">
    <property type="entry name" value="DUF3050"/>
    <property type="match status" value="1"/>
</dbReference>
<dbReference type="EMBL" id="JAAFYZ010000186">
    <property type="protein sequence ID" value="MBS2552384.1"/>
    <property type="molecule type" value="Genomic_DNA"/>
</dbReference>
<accession>A0ABS5L228</accession>
<evidence type="ECO:0000313" key="1">
    <source>
        <dbReference type="EMBL" id="MBS2552384.1"/>
    </source>
</evidence>
<dbReference type="Proteomes" id="UP000730482">
    <property type="component" value="Unassembled WGS sequence"/>
</dbReference>
<organism evidence="1 2">
    <name type="scientific">Catenulispora pinistramenti</name>
    <dbReference type="NCBI Taxonomy" id="2705254"/>
    <lineage>
        <taxon>Bacteria</taxon>
        <taxon>Bacillati</taxon>
        <taxon>Actinomycetota</taxon>
        <taxon>Actinomycetes</taxon>
        <taxon>Catenulisporales</taxon>
        <taxon>Catenulisporaceae</taxon>
        <taxon>Catenulispora</taxon>
    </lineage>
</organism>
<dbReference type="SUPFAM" id="SSF48613">
    <property type="entry name" value="Heme oxygenase-like"/>
    <property type="match status" value="1"/>
</dbReference>
<reference evidence="1 2" key="1">
    <citation type="submission" date="2020-02" db="EMBL/GenBank/DDBJ databases">
        <title>Acidophilic actinobacteria isolated from forest soil.</title>
        <authorList>
            <person name="Golinska P."/>
        </authorList>
    </citation>
    <scope>NUCLEOTIDE SEQUENCE [LARGE SCALE GENOMIC DNA]</scope>
    <source>
        <strain evidence="1 2">NL8</strain>
    </source>
</reference>
<evidence type="ECO:0000313" key="2">
    <source>
        <dbReference type="Proteomes" id="UP000730482"/>
    </source>
</evidence>
<sequence length="274" mass="29865">MMATRYDWGQRHPGIDKLEERIATARTEVVGHALYARLRDQDAIRTFLEHHVFAVWDFMSLLKSLQRNLTCVAVPWVPTGPTGSRRLINDIVLVEESDELRGGFTSHFELYVAGMTEAGADVSVIEAFIALLRSGATVEAALAEAAVPAPAAEFVALTWDIIVAAPVHCQAAAFAFGREDLIPEMFEQVVTVNATIGGLDTFVDYLARHIEVDGEEHTPMAMQMLADLCGDDDVKWEQCAATVTRALNARAKLWDGILAAVNERAVALVGSSDG</sequence>
<dbReference type="Gene3D" id="1.20.910.10">
    <property type="entry name" value="Heme oxygenase-like"/>
    <property type="match status" value="1"/>
</dbReference>
<proteinExistence type="predicted"/>
<keyword evidence="2" id="KW-1185">Reference proteome</keyword>
<gene>
    <name evidence="1" type="ORF">KGQ19_36570</name>
</gene>
<comment type="caution">
    <text evidence="1">The sequence shown here is derived from an EMBL/GenBank/DDBJ whole genome shotgun (WGS) entry which is preliminary data.</text>
</comment>
<dbReference type="InterPro" id="IPR016084">
    <property type="entry name" value="Haem_Oase-like_multi-hlx"/>
</dbReference>
<name>A0ABS5L228_9ACTN</name>
<dbReference type="InterPro" id="IPR024423">
    <property type="entry name" value="DUF3050"/>
</dbReference>
<protein>
    <submittedName>
        <fullName evidence="1">DUF3050 domain-containing protein</fullName>
    </submittedName>
</protein>